<dbReference type="EMBL" id="ML119764">
    <property type="protein sequence ID" value="RPA75399.1"/>
    <property type="molecule type" value="Genomic_DNA"/>
</dbReference>
<organism evidence="2 3">
    <name type="scientific">Ascobolus immersus RN42</name>
    <dbReference type="NCBI Taxonomy" id="1160509"/>
    <lineage>
        <taxon>Eukaryota</taxon>
        <taxon>Fungi</taxon>
        <taxon>Dikarya</taxon>
        <taxon>Ascomycota</taxon>
        <taxon>Pezizomycotina</taxon>
        <taxon>Pezizomycetes</taxon>
        <taxon>Pezizales</taxon>
        <taxon>Ascobolaceae</taxon>
        <taxon>Ascobolus</taxon>
    </lineage>
</organism>
<proteinExistence type="predicted"/>
<evidence type="ECO:0000313" key="2">
    <source>
        <dbReference type="EMBL" id="RPA75399.1"/>
    </source>
</evidence>
<reference evidence="2 3" key="1">
    <citation type="journal article" date="2018" name="Nat. Ecol. Evol.">
        <title>Pezizomycetes genomes reveal the molecular basis of ectomycorrhizal truffle lifestyle.</title>
        <authorList>
            <person name="Murat C."/>
            <person name="Payen T."/>
            <person name="Noel B."/>
            <person name="Kuo A."/>
            <person name="Morin E."/>
            <person name="Chen J."/>
            <person name="Kohler A."/>
            <person name="Krizsan K."/>
            <person name="Balestrini R."/>
            <person name="Da Silva C."/>
            <person name="Montanini B."/>
            <person name="Hainaut M."/>
            <person name="Levati E."/>
            <person name="Barry K.W."/>
            <person name="Belfiori B."/>
            <person name="Cichocki N."/>
            <person name="Clum A."/>
            <person name="Dockter R.B."/>
            <person name="Fauchery L."/>
            <person name="Guy J."/>
            <person name="Iotti M."/>
            <person name="Le Tacon F."/>
            <person name="Lindquist E.A."/>
            <person name="Lipzen A."/>
            <person name="Malagnac F."/>
            <person name="Mello A."/>
            <person name="Molinier V."/>
            <person name="Miyauchi S."/>
            <person name="Poulain J."/>
            <person name="Riccioni C."/>
            <person name="Rubini A."/>
            <person name="Sitrit Y."/>
            <person name="Splivallo R."/>
            <person name="Traeger S."/>
            <person name="Wang M."/>
            <person name="Zifcakova L."/>
            <person name="Wipf D."/>
            <person name="Zambonelli A."/>
            <person name="Paolocci F."/>
            <person name="Nowrousian M."/>
            <person name="Ottonello S."/>
            <person name="Baldrian P."/>
            <person name="Spatafora J.W."/>
            <person name="Henrissat B."/>
            <person name="Nagy L.G."/>
            <person name="Aury J.M."/>
            <person name="Wincker P."/>
            <person name="Grigoriev I.V."/>
            <person name="Bonfante P."/>
            <person name="Martin F.M."/>
        </authorList>
    </citation>
    <scope>NUCLEOTIDE SEQUENCE [LARGE SCALE GENOMIC DNA]</scope>
    <source>
        <strain evidence="2 3">RN42</strain>
    </source>
</reference>
<dbReference type="AlphaFoldDB" id="A0A3N4HNU3"/>
<dbReference type="Pfam" id="PF11720">
    <property type="entry name" value="Inhibitor_I78"/>
    <property type="match status" value="1"/>
</dbReference>
<feature type="compositionally biased region" description="Low complexity" evidence="1">
    <location>
        <begin position="1"/>
        <end position="13"/>
    </location>
</feature>
<feature type="compositionally biased region" description="Basic and acidic residues" evidence="1">
    <location>
        <begin position="17"/>
        <end position="26"/>
    </location>
</feature>
<evidence type="ECO:0000256" key="1">
    <source>
        <dbReference type="SAM" id="MobiDB-lite"/>
    </source>
</evidence>
<evidence type="ECO:0000313" key="3">
    <source>
        <dbReference type="Proteomes" id="UP000275078"/>
    </source>
</evidence>
<name>A0A3N4HNU3_ASCIM</name>
<feature type="region of interest" description="Disordered" evidence="1">
    <location>
        <begin position="1"/>
        <end position="26"/>
    </location>
</feature>
<protein>
    <submittedName>
        <fullName evidence="2">Uncharacterized protein</fullName>
    </submittedName>
</protein>
<dbReference type="PANTHER" id="PTHR39600">
    <property type="entry name" value="PEPTIDASE INHIBITOR I78 FAMILY PROTEIN"/>
    <property type="match status" value="1"/>
</dbReference>
<gene>
    <name evidence="2" type="ORF">BJ508DRAFT_418145</name>
</gene>
<dbReference type="PANTHER" id="PTHR39600:SF1">
    <property type="entry name" value="PEPTIDASE INHIBITOR I78 FAMILY PROTEIN"/>
    <property type="match status" value="1"/>
</dbReference>
<dbReference type="OrthoDB" id="10013825at2759"/>
<keyword evidence="3" id="KW-1185">Reference proteome</keyword>
<dbReference type="Gene3D" id="3.30.10.10">
    <property type="entry name" value="Trypsin Inhibitor V, subunit A"/>
    <property type="match status" value="1"/>
</dbReference>
<dbReference type="InterPro" id="IPR021719">
    <property type="entry name" value="Prot_inh_I78"/>
</dbReference>
<accession>A0A3N4HNU3</accession>
<dbReference type="STRING" id="1160509.A0A3N4HNU3"/>
<dbReference type="Proteomes" id="UP000275078">
    <property type="component" value="Unassembled WGS sequence"/>
</dbReference>
<sequence length="128" mass="14683">MSSNNPSNNSPENTDSETTKYQHEGVDKPVKPYHTHVQHFINIPMADEDFDIDPVRMKELKRKWEKKLVGKKFVETEGEVATQAFNKQQLPELSRVLPPKAMVTKDYRPGRLNVYLNDANVCTHCTLG</sequence>